<name>X1B3C3_9ZZZZ</name>
<proteinExistence type="predicted"/>
<accession>X1B3C3</accession>
<gene>
    <name evidence="1" type="ORF">S01H4_32877</name>
</gene>
<dbReference type="EMBL" id="BART01017240">
    <property type="protein sequence ID" value="GAG75832.1"/>
    <property type="molecule type" value="Genomic_DNA"/>
</dbReference>
<sequence>CHYFWFQRAGAGARAANIARQRRIESMYSEMMGRYQPGGAFEKRGLGEIEQARTRGVGQETQQMISGGMYGTTTAAGIGRGWEAEVGAPARLRLEDVMQQRLTGIQQQKAGFLERIQEPYPDYSALMSAIMR</sequence>
<comment type="caution">
    <text evidence="1">The sequence shown here is derived from an EMBL/GenBank/DDBJ whole genome shotgun (WGS) entry which is preliminary data.</text>
</comment>
<dbReference type="AlphaFoldDB" id="X1B3C3"/>
<protein>
    <submittedName>
        <fullName evidence="1">Uncharacterized protein</fullName>
    </submittedName>
</protein>
<evidence type="ECO:0000313" key="1">
    <source>
        <dbReference type="EMBL" id="GAG75832.1"/>
    </source>
</evidence>
<reference evidence="1" key="1">
    <citation type="journal article" date="2014" name="Front. Microbiol.">
        <title>High frequency of phylogenetically diverse reductive dehalogenase-homologous genes in deep subseafloor sedimentary metagenomes.</title>
        <authorList>
            <person name="Kawai M."/>
            <person name="Futagami T."/>
            <person name="Toyoda A."/>
            <person name="Takaki Y."/>
            <person name="Nishi S."/>
            <person name="Hori S."/>
            <person name="Arai W."/>
            <person name="Tsubouchi T."/>
            <person name="Morono Y."/>
            <person name="Uchiyama I."/>
            <person name="Ito T."/>
            <person name="Fujiyama A."/>
            <person name="Inagaki F."/>
            <person name="Takami H."/>
        </authorList>
    </citation>
    <scope>NUCLEOTIDE SEQUENCE</scope>
    <source>
        <strain evidence="1">Expedition CK06-06</strain>
    </source>
</reference>
<feature type="non-terminal residue" evidence="1">
    <location>
        <position position="1"/>
    </location>
</feature>
<organism evidence="1">
    <name type="scientific">marine sediment metagenome</name>
    <dbReference type="NCBI Taxonomy" id="412755"/>
    <lineage>
        <taxon>unclassified sequences</taxon>
        <taxon>metagenomes</taxon>
        <taxon>ecological metagenomes</taxon>
    </lineage>
</organism>